<evidence type="ECO:0000313" key="3">
    <source>
        <dbReference type="Proteomes" id="UP001370348"/>
    </source>
</evidence>
<keyword evidence="3" id="KW-1185">Reference proteome</keyword>
<evidence type="ECO:0000256" key="1">
    <source>
        <dbReference type="SAM" id="MobiDB-lite"/>
    </source>
</evidence>
<name>A0ABZ2M8P6_9BACT</name>
<feature type="region of interest" description="Disordered" evidence="1">
    <location>
        <begin position="57"/>
        <end position="83"/>
    </location>
</feature>
<protein>
    <submittedName>
        <fullName evidence="2">Uncharacterized protein</fullName>
    </submittedName>
</protein>
<reference evidence="2 3" key="1">
    <citation type="submission" date="2021-12" db="EMBL/GenBank/DDBJ databases">
        <title>Discovery of the Pendulisporaceae a myxobacterial family with distinct sporulation behavior and unique specialized metabolism.</title>
        <authorList>
            <person name="Garcia R."/>
            <person name="Popoff A."/>
            <person name="Bader C.D."/>
            <person name="Loehr J."/>
            <person name="Walesch S."/>
            <person name="Walt C."/>
            <person name="Boldt J."/>
            <person name="Bunk B."/>
            <person name="Haeckl F.J.F.P.J."/>
            <person name="Gunesch A.P."/>
            <person name="Birkelbach J."/>
            <person name="Nuebel U."/>
            <person name="Pietschmann T."/>
            <person name="Bach T."/>
            <person name="Mueller R."/>
        </authorList>
    </citation>
    <scope>NUCLEOTIDE SEQUENCE [LARGE SCALE GENOMIC DNA]</scope>
    <source>
        <strain evidence="2 3">MSr11954</strain>
    </source>
</reference>
<sequence length="83" mass="9209">MAKDSMFALEMSGQPPAVNDAITRVRRGGDVILFGWKSGDPILEGFDRAIVDNPTKFEERIRTPRSSCSSPTTAENETRPRRA</sequence>
<dbReference type="RefSeq" id="WP_394828499.1">
    <property type="nucleotide sequence ID" value="NZ_CP089984.1"/>
</dbReference>
<proteinExistence type="predicted"/>
<accession>A0ABZ2M8P6</accession>
<organism evidence="2 3">
    <name type="scientific">Pendulispora albinea</name>
    <dbReference type="NCBI Taxonomy" id="2741071"/>
    <lineage>
        <taxon>Bacteria</taxon>
        <taxon>Pseudomonadati</taxon>
        <taxon>Myxococcota</taxon>
        <taxon>Myxococcia</taxon>
        <taxon>Myxococcales</taxon>
        <taxon>Sorangiineae</taxon>
        <taxon>Pendulisporaceae</taxon>
        <taxon>Pendulispora</taxon>
    </lineage>
</organism>
<feature type="compositionally biased region" description="Low complexity" evidence="1">
    <location>
        <begin position="64"/>
        <end position="73"/>
    </location>
</feature>
<dbReference type="EMBL" id="CP089984">
    <property type="protein sequence ID" value="WXB18874.1"/>
    <property type="molecule type" value="Genomic_DNA"/>
</dbReference>
<evidence type="ECO:0000313" key="2">
    <source>
        <dbReference type="EMBL" id="WXB18874.1"/>
    </source>
</evidence>
<dbReference type="Proteomes" id="UP001370348">
    <property type="component" value="Chromosome"/>
</dbReference>
<gene>
    <name evidence="2" type="ORF">LZC94_16755</name>
</gene>